<proteinExistence type="predicted"/>
<reference evidence="3" key="1">
    <citation type="submission" date="2015-11" db="EMBL/GenBank/DDBJ databases">
        <authorList>
            <person name="Kumar R."/>
            <person name="Singh D."/>
            <person name="Swarnkar M.K."/>
            <person name="Singh A.K."/>
            <person name="Kumar S."/>
        </authorList>
    </citation>
    <scope>NUCLEOTIDE SEQUENCE [LARGE SCALE GENOMIC DNA]</scope>
    <source>
        <strain evidence="3">ERGS4:06</strain>
    </source>
</reference>
<organism evidence="2 3">
    <name type="scientific">Arthrobacter alpinus</name>
    <dbReference type="NCBI Taxonomy" id="656366"/>
    <lineage>
        <taxon>Bacteria</taxon>
        <taxon>Bacillati</taxon>
        <taxon>Actinomycetota</taxon>
        <taxon>Actinomycetes</taxon>
        <taxon>Micrococcales</taxon>
        <taxon>Micrococcaceae</taxon>
        <taxon>Arthrobacter</taxon>
    </lineage>
</organism>
<dbReference type="RefSeq" id="WP_062286441.1">
    <property type="nucleotide sequence ID" value="NZ_CP013200.1"/>
</dbReference>
<reference evidence="2 3" key="2">
    <citation type="journal article" date="2016" name="J. Biotechnol.">
        <title>Complete genome sequence of Arthrobacter alpinus ERGS4:06, a yellow pigmented bacterium tolerant to cold and radiations isolated from Sikkim Himalaya.</title>
        <authorList>
            <person name="Kumar R."/>
            <person name="Singh D."/>
            <person name="Swarnkar M.K."/>
            <person name="Singh A.K."/>
            <person name="Kumar S."/>
        </authorList>
    </citation>
    <scope>NUCLEOTIDE SEQUENCE [LARGE SCALE GENOMIC DNA]</scope>
    <source>
        <strain evidence="2 3">ERGS4:06</strain>
    </source>
</reference>
<protein>
    <submittedName>
        <fullName evidence="2">Uncharacterized protein</fullName>
    </submittedName>
</protein>
<keyword evidence="1" id="KW-0472">Membrane</keyword>
<dbReference type="Proteomes" id="UP000059574">
    <property type="component" value="Chromosome"/>
</dbReference>
<evidence type="ECO:0000256" key="1">
    <source>
        <dbReference type="SAM" id="Phobius"/>
    </source>
</evidence>
<dbReference type="EMBL" id="CP013200">
    <property type="protein sequence ID" value="ALO65812.1"/>
    <property type="molecule type" value="Genomic_DNA"/>
</dbReference>
<gene>
    <name evidence="2" type="ORF">AS189_04035</name>
</gene>
<evidence type="ECO:0000313" key="3">
    <source>
        <dbReference type="Proteomes" id="UP000059574"/>
    </source>
</evidence>
<sequence>MSVPATPVSDHAGHADFSVVPAVPVKSRQHLYFGLGGLSIGLVAGLLLAAGGAALGDAMASSNAIPAALEECSVVDATGVEVMDNGKSLNLRTSGEDSTGTDVASVVCVLNELEAPESIFTKLESTRALDGTQSTEWSGYAASWTYHPDNGLNIIVETAAK</sequence>
<dbReference type="AlphaFoldDB" id="A0A0S2LWA3"/>
<evidence type="ECO:0000313" key="2">
    <source>
        <dbReference type="EMBL" id="ALO65812.1"/>
    </source>
</evidence>
<keyword evidence="1" id="KW-1133">Transmembrane helix</keyword>
<keyword evidence="1" id="KW-0812">Transmembrane</keyword>
<feature type="transmembrane region" description="Helical" evidence="1">
    <location>
        <begin position="31"/>
        <end position="55"/>
    </location>
</feature>
<name>A0A0S2LWA3_9MICC</name>
<dbReference type="OrthoDB" id="3261230at2"/>
<accession>A0A0S2LWA3</accession>